<comment type="caution">
    <text evidence="1">The sequence shown here is derived from an EMBL/GenBank/DDBJ whole genome shotgun (WGS) entry which is preliminary data.</text>
</comment>
<reference evidence="1 2" key="1">
    <citation type="submission" date="2018-05" db="EMBL/GenBank/DDBJ databases">
        <title>Genomic Encyclopedia of Archaeal and Bacterial Type Strains, Phase II (KMG-II): from individual species to whole genera.</title>
        <authorList>
            <person name="Goeker M."/>
        </authorList>
    </citation>
    <scope>NUCLEOTIDE SEQUENCE [LARGE SCALE GENOMIC DNA]</scope>
    <source>
        <strain evidence="1 2">DSM 22637</strain>
    </source>
</reference>
<accession>A0A316DR75</accession>
<sequence>MKLKSSNKKTYLFIGGLLFCIVFLFAFKEIYTKKPTKYPLPPLIEKKTGLDLIQISLNEKNYLKLKKKRDKALSVGILETNDSDYVPATITYQDENYRAEIRLKGDWTDHLKDDKWSFRIKLKDNKTIMGMRKFSVHRPESRGFINEWLYHKAIKAEKIMGLRYGFLEGMIHVKKNHSSEYLTKEVGIYAIEESFDKRTIESNARKESVILKFSEEDFWAKVKRSKAIGDPSGIFWRNFMSLDVDFPITTFGEDKVLQNETLHQYFKLSKNLLSDLRNGNKTIDQVFDVKELAMQNAILNLFGATHGVYAINVRFYYNPITSKLEPLAFDGNAGKIIDNYIHFDFLNSQKDSIYLKELAYALEKVSNPSYLNNIVQKHKEELTYFKKELKNEYRWPLIKIENFEKNQMILKNELIRLKNIYNIENITIPTELNELNTLDEIKISEPNKWQNKNINISQVKNTKNVYKLERSNPNQAAYVIIDSLKTYLNTTYKISMLIKKGDIGNAFGLRVQGVFPNRIDAVFNLEEGTLKNIANTGSFINEGATIKKQDDNWFEITVKVKPNTNIIKLVFGPTNIDSQILKWVSPTTNKESSFINYSSLKIEELK</sequence>
<evidence type="ECO:0000313" key="1">
    <source>
        <dbReference type="EMBL" id="PWK20581.1"/>
    </source>
</evidence>
<evidence type="ECO:0008006" key="3">
    <source>
        <dbReference type="Google" id="ProtNLM"/>
    </source>
</evidence>
<organism evidence="1 2">
    <name type="scientific">Xanthomarina spongicola</name>
    <dbReference type="NCBI Taxonomy" id="570520"/>
    <lineage>
        <taxon>Bacteria</taxon>
        <taxon>Pseudomonadati</taxon>
        <taxon>Bacteroidota</taxon>
        <taxon>Flavobacteriia</taxon>
        <taxon>Flavobacteriales</taxon>
        <taxon>Flavobacteriaceae</taxon>
        <taxon>Xanthomarina</taxon>
    </lineage>
</organism>
<protein>
    <recommendedName>
        <fullName evidence="3">CotH protein</fullName>
    </recommendedName>
</protein>
<dbReference type="RefSeq" id="WP_109680848.1">
    <property type="nucleotide sequence ID" value="NZ_QGGP01000001.1"/>
</dbReference>
<evidence type="ECO:0000313" key="2">
    <source>
        <dbReference type="Proteomes" id="UP000245430"/>
    </source>
</evidence>
<keyword evidence="2" id="KW-1185">Reference proteome</keyword>
<dbReference type="OrthoDB" id="6198791at2"/>
<dbReference type="AlphaFoldDB" id="A0A316DR75"/>
<dbReference type="EMBL" id="QGGP01000001">
    <property type="protein sequence ID" value="PWK20581.1"/>
    <property type="molecule type" value="Genomic_DNA"/>
</dbReference>
<proteinExistence type="predicted"/>
<name>A0A316DR75_9FLAO</name>
<gene>
    <name evidence="1" type="ORF">LX78_00283</name>
</gene>
<dbReference type="Proteomes" id="UP000245430">
    <property type="component" value="Unassembled WGS sequence"/>
</dbReference>